<dbReference type="EMBL" id="JARGYU010000001">
    <property type="protein sequence ID" value="MDZ5761049.1"/>
    <property type="molecule type" value="Genomic_DNA"/>
</dbReference>
<comment type="caution">
    <text evidence="1">The sequence shown here is derived from an EMBL/GenBank/DDBJ whole genome shotgun (WGS) entry which is preliminary data.</text>
</comment>
<organism evidence="1 2">
    <name type="scientific">Lyticum sinuosum</name>
    <dbReference type="NCBI Taxonomy" id="1332059"/>
    <lineage>
        <taxon>Bacteria</taxon>
        <taxon>Pseudomonadati</taxon>
        <taxon>Pseudomonadota</taxon>
        <taxon>Alphaproteobacteria</taxon>
        <taxon>Rickettsiales</taxon>
        <taxon>Lyticum</taxon>
    </lineage>
</organism>
<accession>A0AAE4VM25</accession>
<dbReference type="AlphaFoldDB" id="A0AAE4VM25"/>
<gene>
    <name evidence="1" type="ORF">Lyticum_00209</name>
</gene>
<proteinExistence type="predicted"/>
<name>A0AAE4VM25_9RICK</name>
<reference evidence="1" key="1">
    <citation type="submission" date="2023-02" db="EMBL/GenBank/DDBJ databases">
        <title>Host association and intracellularity evolved multiple times independently in the Rickettsiales.</title>
        <authorList>
            <person name="Castelli M."/>
            <person name="Nardi T."/>
            <person name="Gammuto L."/>
            <person name="Bellinzona G."/>
            <person name="Sabaneyeva E."/>
            <person name="Potekhin A."/>
            <person name="Serra V."/>
            <person name="Petroni G."/>
            <person name="Sassera D."/>
        </authorList>
    </citation>
    <scope>NUCLEOTIDE SEQUENCE</scope>
    <source>
        <strain evidence="1">USBL-36I1</strain>
    </source>
</reference>
<evidence type="ECO:0000313" key="2">
    <source>
        <dbReference type="Proteomes" id="UP001289135"/>
    </source>
</evidence>
<dbReference type="Proteomes" id="UP001289135">
    <property type="component" value="Unassembled WGS sequence"/>
</dbReference>
<keyword evidence="2" id="KW-1185">Reference proteome</keyword>
<sequence length="139" mass="16118">MSSGCYIVYNDLIKMIKEGIKVKIVDVQSEVDITVTTVLHALAEYLNHKDSNNSNVNAIKDNSDVVQEVVEIILNNENYWITEYSKLIINYLKEVQRIYKSSDKKSYGHIDSFTQIQKLSDYNRNLTQQLIDLARQHFS</sequence>
<protein>
    <submittedName>
        <fullName evidence="1">Uncharacterized protein</fullName>
    </submittedName>
</protein>
<evidence type="ECO:0000313" key="1">
    <source>
        <dbReference type="EMBL" id="MDZ5761049.1"/>
    </source>
</evidence>